<feature type="transmembrane region" description="Helical" evidence="5">
    <location>
        <begin position="136"/>
        <end position="158"/>
    </location>
</feature>
<keyword evidence="4 5" id="KW-0472">Membrane</keyword>
<evidence type="ECO:0000313" key="11">
    <source>
        <dbReference type="RefSeq" id="XP_035667763.1"/>
    </source>
</evidence>
<dbReference type="RefSeq" id="XP_035667761.1">
    <property type="nucleotide sequence ID" value="XM_035811868.1"/>
</dbReference>
<dbReference type="PANTHER" id="PTHR12952">
    <property type="entry name" value="SYS1"/>
    <property type="match status" value="1"/>
</dbReference>
<reference evidence="7 8" key="2">
    <citation type="submission" date="2025-04" db="UniProtKB">
        <authorList>
            <consortium name="RefSeq"/>
        </authorList>
    </citation>
    <scope>IDENTIFICATION</scope>
    <source>
        <strain evidence="7 8">S238N-H82</strain>
        <tissue evidence="7 8">Testes</tissue>
    </source>
</reference>
<sequence length="177" mass="19849">MGLILYEIEDGEDDTDGGKCCNKVPIETICANLLKCLVVFYGVFYIAASICHGAFRLGTLQAFDPKIPFDFVEPFSWQSSRYLARLISMESTYFVCTWAFVAIVQHCVWDYAITVTLVHVSICCAVMQGFPLTWQWWVTLGCGVLFMIVVGEIVLCCIRCKSQTARVTPNSRRSGVT</sequence>
<dbReference type="PANTHER" id="PTHR12952:SF1">
    <property type="entry name" value="TRANSMEMBRANE PROTEIN 244"/>
    <property type="match status" value="1"/>
</dbReference>
<gene>
    <name evidence="7 8 9 10 11" type="primary">LOC118410300</name>
</gene>
<evidence type="ECO:0000256" key="1">
    <source>
        <dbReference type="ARBA" id="ARBA00004141"/>
    </source>
</evidence>
<keyword evidence="3 5" id="KW-1133">Transmembrane helix</keyword>
<feature type="transmembrane region" description="Helical" evidence="5">
    <location>
        <begin position="111"/>
        <end position="130"/>
    </location>
</feature>
<dbReference type="RefSeq" id="XP_035667763.1">
    <property type="nucleotide sequence ID" value="XM_035811870.1"/>
</dbReference>
<dbReference type="Proteomes" id="UP000001554">
    <property type="component" value="Chromosome 2"/>
</dbReference>
<dbReference type="OrthoDB" id="542931at2759"/>
<evidence type="ECO:0000313" key="6">
    <source>
        <dbReference type="Proteomes" id="UP000001554"/>
    </source>
</evidence>
<dbReference type="OMA" id="ISCAVMQ"/>
<proteinExistence type="predicted"/>
<feature type="transmembrane region" description="Helical" evidence="5">
    <location>
        <begin position="33"/>
        <end position="55"/>
    </location>
</feature>
<reference evidence="6" key="1">
    <citation type="journal article" date="2020" name="Nat. Ecol. Evol.">
        <title>Deeply conserved synteny resolves early events in vertebrate evolution.</title>
        <authorList>
            <person name="Simakov O."/>
            <person name="Marletaz F."/>
            <person name="Yue J.X."/>
            <person name="O'Connell B."/>
            <person name="Jenkins J."/>
            <person name="Brandt A."/>
            <person name="Calef R."/>
            <person name="Tung C.H."/>
            <person name="Huang T.K."/>
            <person name="Schmutz J."/>
            <person name="Satoh N."/>
            <person name="Yu J.K."/>
            <person name="Putnam N.H."/>
            <person name="Green R.E."/>
            <person name="Rokhsar D.S."/>
        </authorList>
    </citation>
    <scope>NUCLEOTIDE SEQUENCE [LARGE SCALE GENOMIC DNA]</scope>
    <source>
        <strain evidence="6">S238N-H82</strain>
    </source>
</reference>
<comment type="subcellular location">
    <subcellularLocation>
        <location evidence="1">Membrane</location>
        <topology evidence="1">Multi-pass membrane protein</topology>
    </subcellularLocation>
</comment>
<dbReference type="AlphaFoldDB" id="A0A9J7KPK0"/>
<dbReference type="GeneID" id="118410300"/>
<evidence type="ECO:0000313" key="9">
    <source>
        <dbReference type="RefSeq" id="XP_035667761.1"/>
    </source>
</evidence>
<organism evidence="6 10">
    <name type="scientific">Branchiostoma floridae</name>
    <name type="common">Florida lancelet</name>
    <name type="synonym">Amphioxus</name>
    <dbReference type="NCBI Taxonomy" id="7739"/>
    <lineage>
        <taxon>Eukaryota</taxon>
        <taxon>Metazoa</taxon>
        <taxon>Chordata</taxon>
        <taxon>Cephalochordata</taxon>
        <taxon>Leptocardii</taxon>
        <taxon>Amphioxiformes</taxon>
        <taxon>Branchiostomatidae</taxon>
        <taxon>Branchiostoma</taxon>
    </lineage>
</organism>
<dbReference type="KEGG" id="bfo:118410300"/>
<dbReference type="InterPro" id="IPR019185">
    <property type="entry name" value="Integral_membrane_SYS1-rel"/>
</dbReference>
<evidence type="ECO:0000256" key="4">
    <source>
        <dbReference type="ARBA" id="ARBA00023136"/>
    </source>
</evidence>
<evidence type="ECO:0000256" key="3">
    <source>
        <dbReference type="ARBA" id="ARBA00022989"/>
    </source>
</evidence>
<dbReference type="RefSeq" id="XP_035667759.1">
    <property type="nucleotide sequence ID" value="XM_035811866.1"/>
</dbReference>
<keyword evidence="6" id="KW-1185">Reference proteome</keyword>
<protein>
    <submittedName>
        <fullName evidence="7 8">Transmembrane protein 244-like</fullName>
    </submittedName>
</protein>
<dbReference type="GO" id="GO:0016020">
    <property type="term" value="C:membrane"/>
    <property type="evidence" value="ECO:0007669"/>
    <property type="project" value="UniProtKB-SubCell"/>
</dbReference>
<feature type="transmembrane region" description="Helical" evidence="5">
    <location>
        <begin position="82"/>
        <end position="104"/>
    </location>
</feature>
<evidence type="ECO:0000256" key="5">
    <source>
        <dbReference type="SAM" id="Phobius"/>
    </source>
</evidence>
<keyword evidence="2 5" id="KW-0812">Transmembrane</keyword>
<evidence type="ECO:0000313" key="7">
    <source>
        <dbReference type="RefSeq" id="XP_035667758.1"/>
    </source>
</evidence>
<dbReference type="RefSeq" id="XP_035667762.1">
    <property type="nucleotide sequence ID" value="XM_035811869.1"/>
</dbReference>
<accession>A0A9J7KPK0</accession>
<evidence type="ECO:0000256" key="2">
    <source>
        <dbReference type="ARBA" id="ARBA00022692"/>
    </source>
</evidence>
<dbReference type="RefSeq" id="XP_035667758.1">
    <property type="nucleotide sequence ID" value="XM_035811865.1"/>
</dbReference>
<name>A0A9J7KPK0_BRAFL</name>
<dbReference type="Pfam" id="PF09801">
    <property type="entry name" value="SYS1"/>
    <property type="match status" value="1"/>
</dbReference>
<evidence type="ECO:0000313" key="8">
    <source>
        <dbReference type="RefSeq" id="XP_035667759.1"/>
    </source>
</evidence>
<evidence type="ECO:0000313" key="10">
    <source>
        <dbReference type="RefSeq" id="XP_035667762.1"/>
    </source>
</evidence>